<protein>
    <submittedName>
        <fullName evidence="2">Uncharacterized protein</fullName>
    </submittedName>
</protein>
<evidence type="ECO:0000256" key="1">
    <source>
        <dbReference type="SAM" id="MobiDB-lite"/>
    </source>
</evidence>
<organism evidence="2 3">
    <name type="scientific">Chrysochromulina tobinii</name>
    <dbReference type="NCBI Taxonomy" id="1460289"/>
    <lineage>
        <taxon>Eukaryota</taxon>
        <taxon>Haptista</taxon>
        <taxon>Haptophyta</taxon>
        <taxon>Prymnesiophyceae</taxon>
        <taxon>Prymnesiales</taxon>
        <taxon>Chrysochromulinaceae</taxon>
        <taxon>Chrysochromulina</taxon>
    </lineage>
</organism>
<reference evidence="3" key="1">
    <citation type="journal article" date="2015" name="PLoS Genet.">
        <title>Genome Sequence and Transcriptome Analyses of Chrysochromulina tobin: Metabolic Tools for Enhanced Algal Fitness in the Prominent Order Prymnesiales (Haptophyceae).</title>
        <authorList>
            <person name="Hovde B.T."/>
            <person name="Deodato C.R."/>
            <person name="Hunsperger H.M."/>
            <person name="Ryken S.A."/>
            <person name="Yost W."/>
            <person name="Jha R.K."/>
            <person name="Patterson J."/>
            <person name="Monnat R.J. Jr."/>
            <person name="Barlow S.B."/>
            <person name="Starkenburg S.R."/>
            <person name="Cattolico R.A."/>
        </authorList>
    </citation>
    <scope>NUCLEOTIDE SEQUENCE</scope>
    <source>
        <strain evidence="3">CCMP291</strain>
    </source>
</reference>
<evidence type="ECO:0000313" key="3">
    <source>
        <dbReference type="Proteomes" id="UP000037460"/>
    </source>
</evidence>
<gene>
    <name evidence="2" type="ORF">Ctob_007850</name>
</gene>
<feature type="region of interest" description="Disordered" evidence="1">
    <location>
        <begin position="408"/>
        <end position="427"/>
    </location>
</feature>
<accession>A0A0M0K3Y0</accession>
<dbReference type="Proteomes" id="UP000037460">
    <property type="component" value="Unassembled WGS sequence"/>
</dbReference>
<comment type="caution">
    <text evidence="2">The sequence shown here is derived from an EMBL/GenBank/DDBJ whole genome shotgun (WGS) entry which is preliminary data.</text>
</comment>
<proteinExistence type="predicted"/>
<feature type="compositionally biased region" description="Basic and acidic residues" evidence="1">
    <location>
        <begin position="175"/>
        <end position="206"/>
    </location>
</feature>
<dbReference type="AlphaFoldDB" id="A0A0M0K3Y0"/>
<feature type="compositionally biased region" description="Basic and acidic residues" evidence="1">
    <location>
        <begin position="408"/>
        <end position="417"/>
    </location>
</feature>
<feature type="region of interest" description="Disordered" evidence="1">
    <location>
        <begin position="304"/>
        <end position="335"/>
    </location>
</feature>
<dbReference type="EMBL" id="JWZX01001603">
    <property type="protein sequence ID" value="KOO33088.1"/>
    <property type="molecule type" value="Genomic_DNA"/>
</dbReference>
<feature type="region of interest" description="Disordered" evidence="1">
    <location>
        <begin position="175"/>
        <end position="216"/>
    </location>
</feature>
<evidence type="ECO:0000313" key="2">
    <source>
        <dbReference type="EMBL" id="KOO33088.1"/>
    </source>
</evidence>
<keyword evidence="3" id="KW-1185">Reference proteome</keyword>
<sequence>MNEAMTTIADKNPKWNPDLPVIMRRNAAFAISWREQVADHRMAHKRAIHLATRATSAAAAVPRVSHPRSAGLLRVLSTPAPALGHGTEQERNFDAQVRRDALRKLHCECIWQEQRLEKSRQASRDHTLAADCAETLTFLQLDTHMRIRSHRKQLSEAAQKRRALELKWQTEGVEERLKERADERAKQAARKEAHAERLERQAAEHQKKLHASKKRNVEEAKAQARARNEKYQQAVQNRQMRTEQLAAIKEAEYAQNLERAWKYAEGLASRANDELACHVRRYGLQTHPLVSGGSQDGEASGELLGMFGEPVGERTASGGSGMSFGGEEKLPTTTPLGRWVEKGTSVKLSFSASASTLPSPSTSQPIFYSDWLECELSRLHARLELMRHRAATAKAALRMQLEKQHESWRAEAAREAARGGTQAPKER</sequence>
<name>A0A0M0K3Y0_9EUKA</name>